<dbReference type="eggNOG" id="ENOG5030DY7">
    <property type="taxonomic scope" value="Bacteria"/>
</dbReference>
<keyword evidence="2" id="KW-1185">Reference proteome</keyword>
<dbReference type="Proteomes" id="UP000018896">
    <property type="component" value="Unassembled WGS sequence"/>
</dbReference>
<protein>
    <recommendedName>
        <fullName evidence="3">DUF4367 domain-containing protein</fullName>
    </recommendedName>
</protein>
<evidence type="ECO:0000313" key="2">
    <source>
        <dbReference type="Proteomes" id="UP000018896"/>
    </source>
</evidence>
<accession>W4QSX4</accession>
<dbReference type="AlphaFoldDB" id="W4QSX4"/>
<organism evidence="1 2">
    <name type="scientific">Halalkalibacter akibai (strain ATCC 43226 / DSM 21942 / CIP 109018 / JCM 9157 / 1139)</name>
    <name type="common">Bacillus akibai</name>
    <dbReference type="NCBI Taxonomy" id="1236973"/>
    <lineage>
        <taxon>Bacteria</taxon>
        <taxon>Bacillati</taxon>
        <taxon>Bacillota</taxon>
        <taxon>Bacilli</taxon>
        <taxon>Bacillales</taxon>
        <taxon>Bacillaceae</taxon>
        <taxon>Halalkalibacter</taxon>
    </lineage>
</organism>
<comment type="caution">
    <text evidence="1">The sequence shown here is derived from an EMBL/GenBank/DDBJ whole genome shotgun (WGS) entry which is preliminary data.</text>
</comment>
<dbReference type="OrthoDB" id="2884084at2"/>
<dbReference type="RefSeq" id="WP_035664502.1">
    <property type="nucleotide sequence ID" value="NZ_BAUV01000015.1"/>
</dbReference>
<reference evidence="1 2" key="1">
    <citation type="journal article" date="2014" name="Genome Announc.">
        <title>Draft Genome Sequences of Three Alkaliphilic Bacillus Strains, Bacillus wakoensis JCM 9140T, Bacillus akibai JCM 9157T, and Bacillus hemicellulosilyticus JCM 9152T.</title>
        <authorList>
            <person name="Yuki M."/>
            <person name="Oshima K."/>
            <person name="Suda W."/>
            <person name="Oshida Y."/>
            <person name="Kitamura K."/>
            <person name="Iida T."/>
            <person name="Hattori M."/>
            <person name="Ohkuma M."/>
        </authorList>
    </citation>
    <scope>NUCLEOTIDE SEQUENCE [LARGE SCALE GENOMIC DNA]</scope>
    <source>
        <strain evidence="1 2">JCM 9157</strain>
    </source>
</reference>
<evidence type="ECO:0008006" key="3">
    <source>
        <dbReference type="Google" id="ProtNLM"/>
    </source>
</evidence>
<name>W4QSX4_HALA3</name>
<dbReference type="EMBL" id="BAUV01000015">
    <property type="protein sequence ID" value="GAE35206.1"/>
    <property type="molecule type" value="Genomic_DNA"/>
</dbReference>
<gene>
    <name evidence="1" type="ORF">JCM9157_2304</name>
</gene>
<evidence type="ECO:0000313" key="1">
    <source>
        <dbReference type="EMBL" id="GAE35206.1"/>
    </source>
</evidence>
<sequence length="175" mass="20187">MRKLSLSMFLVFFITIATIFSLEVHADSLEEDQIKEFIKANNYMPLDQAISEFEQQVQREVSLPSKLPFTPSYQLGKISNEGDLQIHYLSVIDNQQQDFVFYIMYPESKLDKHLTESDKVITLNDQSKAFYRENSVHLRSLAFKKNGFGYLIGGNPQQNEMYSVEGLLEIANSTQ</sequence>
<proteinExistence type="predicted"/>